<dbReference type="AlphaFoldDB" id="A0A090IRR6"/>
<dbReference type="Pfam" id="PF19741">
    <property type="entry name" value="DUF6230"/>
    <property type="match status" value="1"/>
</dbReference>
<keyword evidence="2" id="KW-1185">Reference proteome</keyword>
<protein>
    <submittedName>
        <fullName evidence="1">Uncharacterized protein</fullName>
    </submittedName>
</protein>
<name>A0A090IRR6_9BACI</name>
<organism evidence="1 2">
    <name type="scientific">Caldibacillus thermoamylovorans</name>
    <dbReference type="NCBI Taxonomy" id="35841"/>
    <lineage>
        <taxon>Bacteria</taxon>
        <taxon>Bacillati</taxon>
        <taxon>Bacillota</taxon>
        <taxon>Bacilli</taxon>
        <taxon>Bacillales</taxon>
        <taxon>Bacillaceae</taxon>
        <taxon>Caldibacillus</taxon>
    </lineage>
</organism>
<dbReference type="RefSeq" id="WP_034768569.1">
    <property type="nucleotide sequence ID" value="NZ_CCRF01000035.1"/>
</dbReference>
<dbReference type="InterPro" id="IPR046198">
    <property type="entry name" value="DUF6230"/>
</dbReference>
<dbReference type="Proteomes" id="UP000040576">
    <property type="component" value="Unassembled WGS sequence"/>
</dbReference>
<sequence>MSETILIGKTSKKWFFSALLASFILLGGVFFTLGINGVVYAAGVGGIGKFNVSFTEMTGTGFKLYGDLYGDPSKNSQAHVKPVFDNDIQNAKITDLVISKNVDIPILGKYTVKISAGNKGTPVEIKGLIQKAALVQGDAVFTKMDISENYVEANDPEAVKKGFTQGASTVTIKNGNIETHYLFQEMVTLPGLKVEFVKN</sequence>
<gene>
    <name evidence="1" type="ORF">BT1A1_0929</name>
</gene>
<accession>A0A090IRR6</accession>
<dbReference type="EMBL" id="CCRF01000035">
    <property type="protein sequence ID" value="CEE00776.1"/>
    <property type="molecule type" value="Genomic_DNA"/>
</dbReference>
<evidence type="ECO:0000313" key="2">
    <source>
        <dbReference type="Proteomes" id="UP000040576"/>
    </source>
</evidence>
<proteinExistence type="predicted"/>
<evidence type="ECO:0000313" key="1">
    <source>
        <dbReference type="EMBL" id="CEE00776.1"/>
    </source>
</evidence>
<reference evidence="1 2" key="1">
    <citation type="submission" date="2014-07" db="EMBL/GenBank/DDBJ databases">
        <authorList>
            <person name="Wibberg Daniel"/>
        </authorList>
    </citation>
    <scope>NUCLEOTIDE SEQUENCE [LARGE SCALE GENOMIC DNA]</scope>
</reference>